<dbReference type="PANTHER" id="PTHR30093:SF34">
    <property type="entry name" value="PREPILIN PEPTIDASE-DEPENDENT PROTEIN D"/>
    <property type="match status" value="1"/>
</dbReference>
<accession>A0A0S2JY64</accession>
<evidence type="ECO:0000256" key="4">
    <source>
        <dbReference type="SAM" id="Phobius"/>
    </source>
</evidence>
<dbReference type="PROSITE" id="PS00409">
    <property type="entry name" value="PROKAR_NTER_METHYL"/>
    <property type="match status" value="1"/>
</dbReference>
<evidence type="ECO:0000313" key="5">
    <source>
        <dbReference type="EMBL" id="ALO41095.1"/>
    </source>
</evidence>
<dbReference type="OrthoDB" id="9808480at2"/>
<keyword evidence="4" id="KW-0812">Transmembrane</keyword>
<dbReference type="Gene3D" id="3.30.700.10">
    <property type="entry name" value="Glycoprotein, Type 4 Pilin"/>
    <property type="match status" value="1"/>
</dbReference>
<dbReference type="PANTHER" id="PTHR30093">
    <property type="entry name" value="GENERAL SECRETION PATHWAY PROTEIN G"/>
    <property type="match status" value="1"/>
</dbReference>
<keyword evidence="4" id="KW-0472">Membrane</keyword>
<dbReference type="PATRIC" id="fig|161398.10.peg.583"/>
<evidence type="ECO:0000256" key="3">
    <source>
        <dbReference type="RuleBase" id="RU000389"/>
    </source>
</evidence>
<dbReference type="KEGG" id="pphe:PP2015_574"/>
<keyword evidence="2" id="KW-0488">Methylation</keyword>
<comment type="similarity">
    <text evidence="1 3">Belongs to the N-Me-Phe pilin family.</text>
</comment>
<dbReference type="Pfam" id="PF07963">
    <property type="entry name" value="N_methyl"/>
    <property type="match status" value="1"/>
</dbReference>
<dbReference type="SUPFAM" id="SSF54523">
    <property type="entry name" value="Pili subunits"/>
    <property type="match status" value="1"/>
</dbReference>
<sequence>MTQNQKGFTLIELMIVVAIIGILAAIALPAYQDYTARAKVSEVILAGTTCKTAISEVSQTGLRAAPTANGFGCGEAAPTGGISQYVASVQTSADGVITIAAQNIPQLGANVNITLTPYLNADASTAAAAKNFHTATGGELSAVRAWVCASAGTNGVEAKYLPASCR</sequence>
<keyword evidence="6" id="KW-1185">Reference proteome</keyword>
<feature type="transmembrane region" description="Helical" evidence="4">
    <location>
        <begin position="7"/>
        <end position="31"/>
    </location>
</feature>
<keyword evidence="3" id="KW-0281">Fimbrium</keyword>
<dbReference type="NCBIfam" id="TIGR02532">
    <property type="entry name" value="IV_pilin_GFxxxE"/>
    <property type="match status" value="1"/>
</dbReference>
<dbReference type="GO" id="GO:0009289">
    <property type="term" value="C:pilus"/>
    <property type="evidence" value="ECO:0007669"/>
    <property type="project" value="InterPro"/>
</dbReference>
<name>A0A0S2JY64_9GAMM</name>
<dbReference type="Proteomes" id="UP000061457">
    <property type="component" value="Chromosome I"/>
</dbReference>
<keyword evidence="4" id="KW-1133">Transmembrane helix</keyword>
<gene>
    <name evidence="5" type="ORF">PP2015_574</name>
</gene>
<dbReference type="EMBL" id="CP013187">
    <property type="protein sequence ID" value="ALO41095.1"/>
    <property type="molecule type" value="Genomic_DNA"/>
</dbReference>
<proteinExistence type="inferred from homology"/>
<evidence type="ECO:0000256" key="2">
    <source>
        <dbReference type="ARBA" id="ARBA00022481"/>
    </source>
</evidence>
<organism evidence="5 6">
    <name type="scientific">Pseudoalteromonas phenolica</name>
    <dbReference type="NCBI Taxonomy" id="161398"/>
    <lineage>
        <taxon>Bacteria</taxon>
        <taxon>Pseudomonadati</taxon>
        <taxon>Pseudomonadota</taxon>
        <taxon>Gammaproteobacteria</taxon>
        <taxon>Alteromonadales</taxon>
        <taxon>Pseudoalteromonadaceae</taxon>
        <taxon>Pseudoalteromonas</taxon>
    </lineage>
</organism>
<protein>
    <submittedName>
        <fullName evidence="5">Fimbrial protein</fullName>
    </submittedName>
</protein>
<dbReference type="Pfam" id="PF00114">
    <property type="entry name" value="Pilin"/>
    <property type="match status" value="1"/>
</dbReference>
<dbReference type="InterPro" id="IPR012902">
    <property type="entry name" value="N_methyl_site"/>
</dbReference>
<dbReference type="GO" id="GO:0007155">
    <property type="term" value="P:cell adhesion"/>
    <property type="evidence" value="ECO:0007669"/>
    <property type="project" value="InterPro"/>
</dbReference>
<dbReference type="RefSeq" id="WP_058028858.1">
    <property type="nucleotide sequence ID" value="NZ_CP013187.1"/>
</dbReference>
<dbReference type="AlphaFoldDB" id="A0A0S2JY64"/>
<evidence type="ECO:0000313" key="6">
    <source>
        <dbReference type="Proteomes" id="UP000061457"/>
    </source>
</evidence>
<dbReference type="InterPro" id="IPR045584">
    <property type="entry name" value="Pilin-like"/>
</dbReference>
<reference evidence="5 6" key="1">
    <citation type="submission" date="2015-11" db="EMBL/GenBank/DDBJ databases">
        <authorList>
            <person name="Zhang Y."/>
            <person name="Guo Z."/>
        </authorList>
    </citation>
    <scope>NUCLEOTIDE SEQUENCE [LARGE SCALE GENOMIC DNA]</scope>
    <source>
        <strain evidence="5 6">KCTC 12086</strain>
    </source>
</reference>
<evidence type="ECO:0000256" key="1">
    <source>
        <dbReference type="ARBA" id="ARBA00005233"/>
    </source>
</evidence>
<dbReference type="InterPro" id="IPR001082">
    <property type="entry name" value="Pilin"/>
</dbReference>
<dbReference type="STRING" id="161398.PP2015_574"/>